<dbReference type="GO" id="GO:0005634">
    <property type="term" value="C:nucleus"/>
    <property type="evidence" value="ECO:0007669"/>
    <property type="project" value="UniProtKB-ARBA"/>
</dbReference>
<dbReference type="InterPro" id="IPR011856">
    <property type="entry name" value="tRNA_endonuc-like_dom_sf"/>
</dbReference>
<reference evidence="5" key="2">
    <citation type="submission" date="2015-01" db="EMBL/GenBank/DDBJ databases">
        <title>Evolutionary Origins and Diversification of the Mycorrhizal Mutualists.</title>
        <authorList>
            <consortium name="DOE Joint Genome Institute"/>
            <consortium name="Mycorrhizal Genomics Consortium"/>
            <person name="Kohler A."/>
            <person name="Kuo A."/>
            <person name="Nagy L.G."/>
            <person name="Floudas D."/>
            <person name="Copeland A."/>
            <person name="Barry K.W."/>
            <person name="Cichocki N."/>
            <person name="Veneault-Fourrey C."/>
            <person name="LaButti K."/>
            <person name="Lindquist E.A."/>
            <person name="Lipzen A."/>
            <person name="Lundell T."/>
            <person name="Morin E."/>
            <person name="Murat C."/>
            <person name="Riley R."/>
            <person name="Ohm R."/>
            <person name="Sun H."/>
            <person name="Tunlid A."/>
            <person name="Henrissat B."/>
            <person name="Grigoriev I.V."/>
            <person name="Hibbett D.S."/>
            <person name="Martin F."/>
        </authorList>
    </citation>
    <scope>NUCLEOTIDE SEQUENCE [LARGE SCALE GENOMIC DNA]</scope>
    <source>
        <strain evidence="5">h7</strain>
    </source>
</reference>
<evidence type="ECO:0000313" key="5">
    <source>
        <dbReference type="Proteomes" id="UP000053424"/>
    </source>
</evidence>
<reference evidence="4 5" key="1">
    <citation type="submission" date="2014-04" db="EMBL/GenBank/DDBJ databases">
        <authorList>
            <consortium name="DOE Joint Genome Institute"/>
            <person name="Kuo A."/>
            <person name="Gay G."/>
            <person name="Dore J."/>
            <person name="Kohler A."/>
            <person name="Nagy L.G."/>
            <person name="Floudas D."/>
            <person name="Copeland A."/>
            <person name="Barry K.W."/>
            <person name="Cichocki N."/>
            <person name="Veneault-Fourrey C."/>
            <person name="LaButti K."/>
            <person name="Lindquist E.A."/>
            <person name="Lipzen A."/>
            <person name="Lundell T."/>
            <person name="Morin E."/>
            <person name="Murat C."/>
            <person name="Sun H."/>
            <person name="Tunlid A."/>
            <person name="Henrissat B."/>
            <person name="Grigoriev I.V."/>
            <person name="Hibbett D.S."/>
            <person name="Martin F."/>
            <person name="Nordberg H.P."/>
            <person name="Cantor M.N."/>
            <person name="Hua S.X."/>
        </authorList>
    </citation>
    <scope>NUCLEOTIDE SEQUENCE [LARGE SCALE GENOMIC DNA]</scope>
    <source>
        <strain evidence="5">h7</strain>
    </source>
</reference>
<dbReference type="SUPFAM" id="SSF53032">
    <property type="entry name" value="tRNA-intron endonuclease catalytic domain-like"/>
    <property type="match status" value="1"/>
</dbReference>
<organism evidence="4 5">
    <name type="scientific">Hebeloma cylindrosporum</name>
    <dbReference type="NCBI Taxonomy" id="76867"/>
    <lineage>
        <taxon>Eukaryota</taxon>
        <taxon>Fungi</taxon>
        <taxon>Dikarya</taxon>
        <taxon>Basidiomycota</taxon>
        <taxon>Agaricomycotina</taxon>
        <taxon>Agaricomycetes</taxon>
        <taxon>Agaricomycetidae</taxon>
        <taxon>Agaricales</taxon>
        <taxon>Agaricineae</taxon>
        <taxon>Hymenogastraceae</taxon>
        <taxon>Hebeloma</taxon>
    </lineage>
</organism>
<dbReference type="STRING" id="686832.A0A0C3C9I5"/>
<evidence type="ECO:0000256" key="1">
    <source>
        <dbReference type="ARBA" id="ARBA00006091"/>
    </source>
</evidence>
<evidence type="ECO:0000259" key="3">
    <source>
        <dbReference type="Pfam" id="PF09631"/>
    </source>
</evidence>
<name>A0A0C3C9I5_HEBCY</name>
<dbReference type="InterPro" id="IPR036167">
    <property type="entry name" value="tRNA_intron_Endo_cat-like_sf"/>
</dbReference>
<evidence type="ECO:0000256" key="2">
    <source>
        <dbReference type="ARBA" id="ARBA00022694"/>
    </source>
</evidence>
<dbReference type="Proteomes" id="UP000053424">
    <property type="component" value="Unassembled WGS sequence"/>
</dbReference>
<keyword evidence="5" id="KW-1185">Reference proteome</keyword>
<dbReference type="PANTHER" id="PTHR28582">
    <property type="entry name" value="TRNA-SPLICING ENDONUCLEASE SUBUNIT SEN15"/>
    <property type="match status" value="1"/>
</dbReference>
<feature type="domain" description="tRNA-splicing endonuclease subunit Sen15" evidence="3">
    <location>
        <begin position="26"/>
        <end position="116"/>
    </location>
</feature>
<dbReference type="HOGENOM" id="CLU_121521_0_0_1"/>
<evidence type="ECO:0000313" key="4">
    <source>
        <dbReference type="EMBL" id="KIM40884.1"/>
    </source>
</evidence>
<dbReference type="GO" id="GO:0003676">
    <property type="term" value="F:nucleic acid binding"/>
    <property type="evidence" value="ECO:0007669"/>
    <property type="project" value="InterPro"/>
</dbReference>
<dbReference type="Pfam" id="PF09631">
    <property type="entry name" value="Sen15"/>
    <property type="match status" value="1"/>
</dbReference>
<proteinExistence type="inferred from homology"/>
<comment type="similarity">
    <text evidence="1">Belongs to the SEN15 family.</text>
</comment>
<dbReference type="PANTHER" id="PTHR28582:SF1">
    <property type="entry name" value="TRNA-SPLICING ENDONUCLEASE SUBUNIT SEN15"/>
    <property type="match status" value="1"/>
</dbReference>
<dbReference type="InterPro" id="IPR018593">
    <property type="entry name" value="tRNA-endonuc_su_Sen15"/>
</dbReference>
<dbReference type="OrthoDB" id="10002170at2759"/>
<sequence length="118" mass="13099">MESHPSYPILSSLIVKYPRASGCLFQAYNDIVYAQEWDDVEVIDLEKCSRGAIKGKKRDTRETLCVVPCSLSETINFGWFDIAAATDTGPPFLYLAITSTDASIVYYKLSQGIVKPPV</sequence>
<gene>
    <name evidence="4" type="ORF">M413DRAFT_72313</name>
</gene>
<accession>A0A0C3C9I5</accession>
<dbReference type="EMBL" id="KN831781">
    <property type="protein sequence ID" value="KIM40884.1"/>
    <property type="molecule type" value="Genomic_DNA"/>
</dbReference>
<dbReference type="Gene3D" id="3.40.1350.10">
    <property type="match status" value="1"/>
</dbReference>
<dbReference type="GO" id="GO:0006388">
    <property type="term" value="P:tRNA splicing, via endonucleolytic cleavage and ligation"/>
    <property type="evidence" value="ECO:0007669"/>
    <property type="project" value="InterPro"/>
</dbReference>
<keyword evidence="2" id="KW-0819">tRNA processing</keyword>
<protein>
    <recommendedName>
        <fullName evidence="3">tRNA-splicing endonuclease subunit Sen15 domain-containing protein</fullName>
    </recommendedName>
</protein>
<dbReference type="AlphaFoldDB" id="A0A0C3C9I5"/>